<keyword evidence="4" id="KW-0812">Transmembrane</keyword>
<evidence type="ECO:0000256" key="5">
    <source>
        <dbReference type="ARBA" id="ARBA00022989"/>
    </source>
</evidence>
<dbReference type="Proteomes" id="UP000270094">
    <property type="component" value="Unassembled WGS sequence"/>
</dbReference>
<comment type="subcellular location">
    <subcellularLocation>
        <location evidence="1">Membrane</location>
        <topology evidence="1">Multi-pass membrane protein</topology>
    </subcellularLocation>
</comment>
<evidence type="ECO:0000313" key="9">
    <source>
        <dbReference type="EMBL" id="VDM78597.1"/>
    </source>
</evidence>
<protein>
    <recommendedName>
        <fullName evidence="8">V-type proton ATPase subunit a</fullName>
    </recommendedName>
</protein>
<keyword evidence="5" id="KW-1133">Transmembrane helix</keyword>
<dbReference type="EMBL" id="UYYB01102421">
    <property type="protein sequence ID" value="VDM78597.1"/>
    <property type="molecule type" value="Genomic_DNA"/>
</dbReference>
<keyword evidence="7" id="KW-0472">Membrane</keyword>
<reference evidence="9 10" key="1">
    <citation type="submission" date="2018-11" db="EMBL/GenBank/DDBJ databases">
        <authorList>
            <consortium name="Pathogen Informatics"/>
        </authorList>
    </citation>
    <scope>NUCLEOTIDE SEQUENCE [LARGE SCALE GENOMIC DNA]</scope>
</reference>
<comment type="similarity">
    <text evidence="2 8">Belongs to the V-ATPase 116 kDa subunit family.</text>
</comment>
<comment type="function">
    <text evidence="8">Essential component of the vacuolar proton pump (V-ATPase), a multimeric enzyme that catalyzes the translocation of protons across the membranes. Required for assembly and activity of the V-ATPase.</text>
</comment>
<dbReference type="PANTHER" id="PTHR11629">
    <property type="entry name" value="VACUOLAR PROTON ATPASES"/>
    <property type="match status" value="1"/>
</dbReference>
<organism evidence="9 10">
    <name type="scientific">Strongylus vulgaris</name>
    <name type="common">Blood worm</name>
    <dbReference type="NCBI Taxonomy" id="40348"/>
    <lineage>
        <taxon>Eukaryota</taxon>
        <taxon>Metazoa</taxon>
        <taxon>Ecdysozoa</taxon>
        <taxon>Nematoda</taxon>
        <taxon>Chromadorea</taxon>
        <taxon>Rhabditida</taxon>
        <taxon>Rhabditina</taxon>
        <taxon>Rhabditomorpha</taxon>
        <taxon>Strongyloidea</taxon>
        <taxon>Strongylidae</taxon>
        <taxon>Strongylus</taxon>
    </lineage>
</organism>
<keyword evidence="6 8" id="KW-0406">Ion transport</keyword>
<accession>A0A3P7JQP8</accession>
<dbReference type="GO" id="GO:0007035">
    <property type="term" value="P:vacuolar acidification"/>
    <property type="evidence" value="ECO:0007669"/>
    <property type="project" value="TreeGrafter"/>
</dbReference>
<proteinExistence type="inferred from homology"/>
<dbReference type="InterPro" id="IPR002490">
    <property type="entry name" value="V-ATPase_116kDa_su"/>
</dbReference>
<dbReference type="GO" id="GO:0046961">
    <property type="term" value="F:proton-transporting ATPase activity, rotational mechanism"/>
    <property type="evidence" value="ECO:0007669"/>
    <property type="project" value="InterPro"/>
</dbReference>
<dbReference type="GO" id="GO:0051117">
    <property type="term" value="F:ATPase binding"/>
    <property type="evidence" value="ECO:0007669"/>
    <property type="project" value="TreeGrafter"/>
</dbReference>
<evidence type="ECO:0000256" key="3">
    <source>
        <dbReference type="ARBA" id="ARBA00022448"/>
    </source>
</evidence>
<evidence type="ECO:0000256" key="2">
    <source>
        <dbReference type="ARBA" id="ARBA00009904"/>
    </source>
</evidence>
<dbReference type="PANTHER" id="PTHR11629:SF56">
    <property type="entry name" value="V-TYPE PROTON ATPASE 116 KDA SUBUNIT A 4"/>
    <property type="match status" value="1"/>
</dbReference>
<evidence type="ECO:0000256" key="6">
    <source>
        <dbReference type="ARBA" id="ARBA00023065"/>
    </source>
</evidence>
<dbReference type="Pfam" id="PF01496">
    <property type="entry name" value="V_ATPase_I"/>
    <property type="match status" value="1"/>
</dbReference>
<dbReference type="OrthoDB" id="10264220at2759"/>
<evidence type="ECO:0000256" key="4">
    <source>
        <dbReference type="ARBA" id="ARBA00022692"/>
    </source>
</evidence>
<dbReference type="GO" id="GO:0005886">
    <property type="term" value="C:plasma membrane"/>
    <property type="evidence" value="ECO:0007669"/>
    <property type="project" value="TreeGrafter"/>
</dbReference>
<dbReference type="AlphaFoldDB" id="A0A3P7JQP8"/>
<sequence length="167" mass="19135">MFLLEPQLHNPVYFFVSLQDFSKSVTPGGHITGQNDIPLTPLLHDEKGENAWFVAGVIPLDKKNTFERVLWRACRRTAFVRISDITLTLEDPVTLDPILKCVFIVFFKGESLKLIIDKVCDGFNARQYPCPKTSKERQTALFETIARIQDLKIVIDSTQKHRFQVSI</sequence>
<evidence type="ECO:0000256" key="1">
    <source>
        <dbReference type="ARBA" id="ARBA00004141"/>
    </source>
</evidence>
<dbReference type="GO" id="GO:0016471">
    <property type="term" value="C:vacuolar proton-transporting V-type ATPase complex"/>
    <property type="evidence" value="ECO:0007669"/>
    <property type="project" value="TreeGrafter"/>
</dbReference>
<gene>
    <name evidence="9" type="ORF">SVUK_LOCUS13595</name>
</gene>
<evidence type="ECO:0000313" key="10">
    <source>
        <dbReference type="Proteomes" id="UP000270094"/>
    </source>
</evidence>
<keyword evidence="8" id="KW-0375">Hydrogen ion transport</keyword>
<evidence type="ECO:0000256" key="7">
    <source>
        <dbReference type="ARBA" id="ARBA00023136"/>
    </source>
</evidence>
<keyword evidence="10" id="KW-1185">Reference proteome</keyword>
<dbReference type="GO" id="GO:0033179">
    <property type="term" value="C:proton-transporting V-type ATPase, V0 domain"/>
    <property type="evidence" value="ECO:0007669"/>
    <property type="project" value="InterPro"/>
</dbReference>
<keyword evidence="3 8" id="KW-0813">Transport</keyword>
<evidence type="ECO:0000256" key="8">
    <source>
        <dbReference type="RuleBase" id="RU361189"/>
    </source>
</evidence>
<name>A0A3P7JQP8_STRVU</name>